<dbReference type="InterPro" id="IPR049945">
    <property type="entry name" value="AAA_22"/>
</dbReference>
<sequence>MSSLPPKKTAAPEALIGSPYSFGVVPIHAVYLAATLPSELGNPLIEALPAIKDDTGWLEQLLSLPTFDEGHLELEAYLRSYCVAELKNAFIPSARHLSVARRIDQLIRWGYRKRNPLLPERASALQKSYERAQASRGHQRIVFAENQPICSYSLVGASGLGKSTTMESILNAYPQYILHPSHNLFQIVWLKVECPKDGSVKELALSILRGFDRVLGTRHAPDKSSNITTSFLTNKVNHLALTYSLGLLVLDELQNLSIKKSGGREEMLNWFQELVNELRLPVVMMGTFKARSVLQLDVRHSRRNAITGSATWRPMEMGPEFLQLLQNIWEYQWLRNPGELTSEMAQVIFDETQGVNAFVVDMFLIAQLYALRNNVESLNSKLFKTVARTEFEPLQSFLNALRSKDPNRLKKFEDALGYDIEELIEKEQRLITHGQPEKNPTAEASSLTARATANVRSTLGLTEPDARKLVVHVLDGSQQTVQAITKAALSAYFRMSEESS</sequence>
<dbReference type="InterPro" id="IPR027417">
    <property type="entry name" value="P-loop_NTPase"/>
</dbReference>
<keyword evidence="3" id="KW-1185">Reference proteome</keyword>
<gene>
    <name evidence="2" type="ORF">I4X03_003165</name>
</gene>
<feature type="domain" description="ORC1/DEAH AAA+ ATPase" evidence="1">
    <location>
        <begin position="153"/>
        <end position="294"/>
    </location>
</feature>
<proteinExistence type="predicted"/>
<protein>
    <submittedName>
        <fullName evidence="2">TniB family NTP-binding protein</fullName>
    </submittedName>
</protein>
<accession>A0ABS7SJ73</accession>
<dbReference type="RefSeq" id="WP_223465494.1">
    <property type="nucleotide sequence ID" value="NZ_JAFBIL020000001.1"/>
</dbReference>
<dbReference type="Pfam" id="PF13401">
    <property type="entry name" value="AAA_22"/>
    <property type="match status" value="1"/>
</dbReference>
<dbReference type="Proteomes" id="UP000809349">
    <property type="component" value="Unassembled WGS sequence"/>
</dbReference>
<organism evidence="2 3">
    <name type="scientific">Massilia soli</name>
    <dbReference type="NCBI Taxonomy" id="2792854"/>
    <lineage>
        <taxon>Bacteria</taxon>
        <taxon>Pseudomonadati</taxon>
        <taxon>Pseudomonadota</taxon>
        <taxon>Betaproteobacteria</taxon>
        <taxon>Burkholderiales</taxon>
        <taxon>Oxalobacteraceae</taxon>
        <taxon>Telluria group</taxon>
        <taxon>Massilia</taxon>
    </lineage>
</organism>
<reference evidence="2 3" key="1">
    <citation type="submission" date="2021-01" db="EMBL/GenBank/DDBJ databases">
        <authorList>
            <person name="Ruan W."/>
            <person name="Khan S.A."/>
            <person name="Jeon C.O."/>
        </authorList>
    </citation>
    <scope>NUCLEOTIDE SEQUENCE [LARGE SCALE GENOMIC DNA]</scope>
    <source>
        <strain evidence="2 3">R798</strain>
    </source>
</reference>
<dbReference type="EMBL" id="JAFBIL020000001">
    <property type="protein sequence ID" value="MBZ2206256.1"/>
    <property type="molecule type" value="Genomic_DNA"/>
</dbReference>
<comment type="caution">
    <text evidence="2">The sequence shown here is derived from an EMBL/GenBank/DDBJ whole genome shotgun (WGS) entry which is preliminary data.</text>
</comment>
<dbReference type="SUPFAM" id="SSF52540">
    <property type="entry name" value="P-loop containing nucleoside triphosphate hydrolases"/>
    <property type="match status" value="1"/>
</dbReference>
<evidence type="ECO:0000313" key="2">
    <source>
        <dbReference type="EMBL" id="MBZ2206256.1"/>
    </source>
</evidence>
<reference evidence="2 3" key="2">
    <citation type="submission" date="2021-08" db="EMBL/GenBank/DDBJ databases">
        <title>Massilia sp. R798.</title>
        <authorList>
            <person name="Baek J.H."/>
            <person name="Jung H.S."/>
            <person name="Kim K.R."/>
            <person name="Jeon C.O."/>
        </authorList>
    </citation>
    <scope>NUCLEOTIDE SEQUENCE [LARGE SCALE GENOMIC DNA]</scope>
    <source>
        <strain evidence="2 3">R798</strain>
    </source>
</reference>
<dbReference type="Gene3D" id="3.40.50.300">
    <property type="entry name" value="P-loop containing nucleotide triphosphate hydrolases"/>
    <property type="match status" value="1"/>
</dbReference>
<evidence type="ECO:0000313" key="3">
    <source>
        <dbReference type="Proteomes" id="UP000809349"/>
    </source>
</evidence>
<evidence type="ECO:0000259" key="1">
    <source>
        <dbReference type="Pfam" id="PF13401"/>
    </source>
</evidence>
<name>A0ABS7SJ73_9BURK</name>